<comment type="similarity">
    <text evidence="1">Belongs to the class-II pyridine nucleotide-disulfide oxidoreductase family.</text>
</comment>
<dbReference type="SUPFAM" id="SSF51905">
    <property type="entry name" value="FAD/NAD(P)-binding domain"/>
    <property type="match status" value="1"/>
</dbReference>
<evidence type="ECO:0000256" key="2">
    <source>
        <dbReference type="ARBA" id="ARBA00022630"/>
    </source>
</evidence>
<dbReference type="OrthoDB" id="371245at2759"/>
<dbReference type="AlphaFoldDB" id="A0A5C3MIE4"/>
<evidence type="ECO:0000256" key="3">
    <source>
        <dbReference type="ARBA" id="ARBA00023002"/>
    </source>
</evidence>
<proteinExistence type="inferred from homology"/>
<accession>A0A5C3MIE4</accession>
<dbReference type="GO" id="GO:0016491">
    <property type="term" value="F:oxidoreductase activity"/>
    <property type="evidence" value="ECO:0007669"/>
    <property type="project" value="UniProtKB-KW"/>
</dbReference>
<organism evidence="5 6">
    <name type="scientific">Crucibulum laeve</name>
    <dbReference type="NCBI Taxonomy" id="68775"/>
    <lineage>
        <taxon>Eukaryota</taxon>
        <taxon>Fungi</taxon>
        <taxon>Dikarya</taxon>
        <taxon>Basidiomycota</taxon>
        <taxon>Agaricomycotina</taxon>
        <taxon>Agaricomycetes</taxon>
        <taxon>Agaricomycetidae</taxon>
        <taxon>Agaricales</taxon>
        <taxon>Agaricineae</taxon>
        <taxon>Nidulariaceae</taxon>
        <taxon>Crucibulum</taxon>
    </lineage>
</organism>
<keyword evidence="3" id="KW-0560">Oxidoreductase</keyword>
<sequence>MAPITDAKAPQSTKMHPKAVITGSGPAGHTAGHTTAIYLARANLNPVFVERFITNGFVAGSYLNTATYEFMGKFREQSLHSGIITITETDDGEAETADTIIITTGASVRRLGLKGKVTSASGISACAACTERQRKGEFCASKSLQNNPKITILWNAITTDSYQGDWKKRTCHEPATSLVQADPDGYIMTVPGRTTLASGYRQAVTSAGSGCMAALVVGRLIAEEEEP</sequence>
<dbReference type="GO" id="GO:0097237">
    <property type="term" value="P:cellular response to toxic substance"/>
    <property type="evidence" value="ECO:0007669"/>
    <property type="project" value="UniProtKB-ARBA"/>
</dbReference>
<dbReference type="PANTHER" id="PTHR48105">
    <property type="entry name" value="THIOREDOXIN REDUCTASE 1-RELATED-RELATED"/>
    <property type="match status" value="1"/>
</dbReference>
<dbReference type="InterPro" id="IPR036188">
    <property type="entry name" value="FAD/NAD-bd_sf"/>
</dbReference>
<dbReference type="InterPro" id="IPR050097">
    <property type="entry name" value="Ferredoxin-NADP_redctase_2"/>
</dbReference>
<evidence type="ECO:0000256" key="4">
    <source>
        <dbReference type="SAM" id="MobiDB-lite"/>
    </source>
</evidence>
<keyword evidence="2" id="KW-0285">Flavoprotein</keyword>
<evidence type="ECO:0000256" key="1">
    <source>
        <dbReference type="ARBA" id="ARBA00009333"/>
    </source>
</evidence>
<dbReference type="Proteomes" id="UP000308652">
    <property type="component" value="Unassembled WGS sequence"/>
</dbReference>
<dbReference type="EMBL" id="ML213595">
    <property type="protein sequence ID" value="TFK40951.1"/>
    <property type="molecule type" value="Genomic_DNA"/>
</dbReference>
<evidence type="ECO:0000313" key="6">
    <source>
        <dbReference type="Proteomes" id="UP000308652"/>
    </source>
</evidence>
<reference evidence="5 6" key="1">
    <citation type="journal article" date="2019" name="Nat. Ecol. Evol.">
        <title>Megaphylogeny resolves global patterns of mushroom evolution.</title>
        <authorList>
            <person name="Varga T."/>
            <person name="Krizsan K."/>
            <person name="Foldi C."/>
            <person name="Dima B."/>
            <person name="Sanchez-Garcia M."/>
            <person name="Sanchez-Ramirez S."/>
            <person name="Szollosi G.J."/>
            <person name="Szarkandi J.G."/>
            <person name="Papp V."/>
            <person name="Albert L."/>
            <person name="Andreopoulos W."/>
            <person name="Angelini C."/>
            <person name="Antonin V."/>
            <person name="Barry K.W."/>
            <person name="Bougher N.L."/>
            <person name="Buchanan P."/>
            <person name="Buyck B."/>
            <person name="Bense V."/>
            <person name="Catcheside P."/>
            <person name="Chovatia M."/>
            <person name="Cooper J."/>
            <person name="Damon W."/>
            <person name="Desjardin D."/>
            <person name="Finy P."/>
            <person name="Geml J."/>
            <person name="Haridas S."/>
            <person name="Hughes K."/>
            <person name="Justo A."/>
            <person name="Karasinski D."/>
            <person name="Kautmanova I."/>
            <person name="Kiss B."/>
            <person name="Kocsube S."/>
            <person name="Kotiranta H."/>
            <person name="LaButti K.M."/>
            <person name="Lechner B.E."/>
            <person name="Liimatainen K."/>
            <person name="Lipzen A."/>
            <person name="Lukacs Z."/>
            <person name="Mihaltcheva S."/>
            <person name="Morgado L.N."/>
            <person name="Niskanen T."/>
            <person name="Noordeloos M.E."/>
            <person name="Ohm R.A."/>
            <person name="Ortiz-Santana B."/>
            <person name="Ovrebo C."/>
            <person name="Racz N."/>
            <person name="Riley R."/>
            <person name="Savchenko A."/>
            <person name="Shiryaev A."/>
            <person name="Soop K."/>
            <person name="Spirin V."/>
            <person name="Szebenyi C."/>
            <person name="Tomsovsky M."/>
            <person name="Tulloss R.E."/>
            <person name="Uehling J."/>
            <person name="Grigoriev I.V."/>
            <person name="Vagvolgyi C."/>
            <person name="Papp T."/>
            <person name="Martin F.M."/>
            <person name="Miettinen O."/>
            <person name="Hibbett D.S."/>
            <person name="Nagy L.G."/>
        </authorList>
    </citation>
    <scope>NUCLEOTIDE SEQUENCE [LARGE SCALE GENOMIC DNA]</scope>
    <source>
        <strain evidence="5 6">CBS 166.37</strain>
    </source>
</reference>
<feature type="region of interest" description="Disordered" evidence="4">
    <location>
        <begin position="1"/>
        <end position="27"/>
    </location>
</feature>
<evidence type="ECO:0008006" key="7">
    <source>
        <dbReference type="Google" id="ProtNLM"/>
    </source>
</evidence>
<name>A0A5C3MIE4_9AGAR</name>
<evidence type="ECO:0000313" key="5">
    <source>
        <dbReference type="EMBL" id="TFK40951.1"/>
    </source>
</evidence>
<dbReference type="STRING" id="68775.A0A5C3MIE4"/>
<dbReference type="PRINTS" id="PR00469">
    <property type="entry name" value="PNDRDTASEII"/>
</dbReference>
<dbReference type="Gene3D" id="3.50.50.60">
    <property type="entry name" value="FAD/NAD(P)-binding domain"/>
    <property type="match status" value="3"/>
</dbReference>
<keyword evidence="6" id="KW-1185">Reference proteome</keyword>
<protein>
    <recommendedName>
        <fullName evidence="7">FAD/NAD(P)-binding domain-containing protein</fullName>
    </recommendedName>
</protein>
<gene>
    <name evidence="5" type="ORF">BDQ12DRAFT_703807</name>
</gene>